<dbReference type="AlphaFoldDB" id="A0A1W6YMF6"/>
<gene>
    <name evidence="1" type="ORF">CAL12_15730</name>
</gene>
<dbReference type="RefSeq" id="WP_086065500.1">
    <property type="nucleotide sequence ID" value="NZ_CP021108.1"/>
</dbReference>
<dbReference type="KEGG" id="bgv:CAL12_15730"/>
<name>A0A1W6YMF6_9BORD</name>
<evidence type="ECO:0000313" key="1">
    <source>
        <dbReference type="EMBL" id="ARP82119.1"/>
    </source>
</evidence>
<organism evidence="1 2">
    <name type="scientific">Bordetella genomosp. 8</name>
    <dbReference type="NCBI Taxonomy" id="1416806"/>
    <lineage>
        <taxon>Bacteria</taxon>
        <taxon>Pseudomonadati</taxon>
        <taxon>Pseudomonadota</taxon>
        <taxon>Betaproteobacteria</taxon>
        <taxon>Burkholderiales</taxon>
        <taxon>Alcaligenaceae</taxon>
        <taxon>Bordetella</taxon>
    </lineage>
</organism>
<accession>A0A1W6YMF6</accession>
<protein>
    <recommendedName>
        <fullName evidence="3">DUF1059 domain-containing protein</fullName>
    </recommendedName>
</protein>
<reference evidence="1 2" key="1">
    <citation type="submission" date="2017-05" db="EMBL/GenBank/DDBJ databases">
        <title>Complete and WGS of Bordetella genogroups.</title>
        <authorList>
            <person name="Spilker T."/>
            <person name="LiPuma J."/>
        </authorList>
    </citation>
    <scope>NUCLEOTIDE SEQUENCE [LARGE SCALE GENOMIC DNA]</scope>
    <source>
        <strain evidence="1 2">AU19157</strain>
    </source>
</reference>
<dbReference type="STRING" id="1416806.CAL12_15730"/>
<dbReference type="OrthoDB" id="4560214at2"/>
<sequence length="70" mass="7825">MTRKYIDCREFPSDSHCTVALSADSDDELLEAAVQHACAVHHHSDTPELRTQIRTLFHEGTPPVESPPRA</sequence>
<dbReference type="EMBL" id="CP021108">
    <property type="protein sequence ID" value="ARP82119.1"/>
    <property type="molecule type" value="Genomic_DNA"/>
</dbReference>
<dbReference type="Pfam" id="PF06348">
    <property type="entry name" value="DUF1059"/>
    <property type="match status" value="1"/>
</dbReference>
<keyword evidence="2" id="KW-1185">Reference proteome</keyword>
<dbReference type="Proteomes" id="UP000194151">
    <property type="component" value="Chromosome"/>
</dbReference>
<evidence type="ECO:0008006" key="3">
    <source>
        <dbReference type="Google" id="ProtNLM"/>
    </source>
</evidence>
<evidence type="ECO:0000313" key="2">
    <source>
        <dbReference type="Proteomes" id="UP000194151"/>
    </source>
</evidence>
<dbReference type="InterPro" id="IPR009409">
    <property type="entry name" value="DUF1059"/>
</dbReference>
<proteinExistence type="predicted"/>